<keyword evidence="2" id="KW-0282">Flagellum</keyword>
<dbReference type="AlphaFoldDB" id="A0A2X1MJ56"/>
<dbReference type="InterPro" id="IPR010809">
    <property type="entry name" value="FliD_C"/>
</dbReference>
<gene>
    <name evidence="2" type="primary">lafB_1</name>
    <name evidence="2" type="ORF">NCTC7927_04401</name>
</gene>
<accession>A0A2X1MJ56</accession>
<dbReference type="GO" id="GO:0007155">
    <property type="term" value="P:cell adhesion"/>
    <property type="evidence" value="ECO:0007669"/>
    <property type="project" value="InterPro"/>
</dbReference>
<protein>
    <submittedName>
        <fullName evidence="2">Lateral flagellar hook associated protein 2 (FliD-like)</fullName>
    </submittedName>
</protein>
<keyword evidence="2" id="KW-0969">Cilium</keyword>
<dbReference type="Pfam" id="PF07195">
    <property type="entry name" value="FliD_C"/>
    <property type="match status" value="1"/>
</dbReference>
<organism evidence="2 3">
    <name type="scientific">Escherichia coli</name>
    <dbReference type="NCBI Taxonomy" id="562"/>
    <lineage>
        <taxon>Bacteria</taxon>
        <taxon>Pseudomonadati</taxon>
        <taxon>Pseudomonadota</taxon>
        <taxon>Gammaproteobacteria</taxon>
        <taxon>Enterobacterales</taxon>
        <taxon>Enterobacteriaceae</taxon>
        <taxon>Escherichia</taxon>
    </lineage>
</organism>
<dbReference type="Proteomes" id="UP000254043">
    <property type="component" value="Unassembled WGS sequence"/>
</dbReference>
<dbReference type="EMBL" id="UGAK01000003">
    <property type="protein sequence ID" value="STF95480.1"/>
    <property type="molecule type" value="Genomic_DNA"/>
</dbReference>
<reference evidence="2 3" key="1">
    <citation type="submission" date="2018-06" db="EMBL/GenBank/DDBJ databases">
        <authorList>
            <consortium name="Pathogen Informatics"/>
            <person name="Doyle S."/>
        </authorList>
    </citation>
    <scope>NUCLEOTIDE SEQUENCE [LARGE SCALE GENOMIC DNA]</scope>
    <source>
        <strain evidence="2 3">NCTC7927</strain>
    </source>
</reference>
<feature type="domain" description="Flagellar hook-associated protein 2 C-terminal" evidence="1">
    <location>
        <begin position="2"/>
        <end position="100"/>
    </location>
</feature>
<name>A0A2X1MJ56_ECOLX</name>
<sequence>MSIVDYGITLDSHGHLQIDSDQFNDEMAKNPDGLTSIFVGDNSMVAQMDDLINTYTDSSNGIITLRQQNIDDQMSKIQDEGDQLTDTYNANYDRYLEEYTNTLVEVYTMKASMAAFA</sequence>
<dbReference type="GO" id="GO:0009421">
    <property type="term" value="C:bacterial-type flagellum filament cap"/>
    <property type="evidence" value="ECO:0007669"/>
    <property type="project" value="InterPro"/>
</dbReference>
<evidence type="ECO:0000259" key="1">
    <source>
        <dbReference type="Pfam" id="PF07195"/>
    </source>
</evidence>
<keyword evidence="2" id="KW-0966">Cell projection</keyword>
<dbReference type="GO" id="GO:0071973">
    <property type="term" value="P:bacterial-type flagellum-dependent cell motility"/>
    <property type="evidence" value="ECO:0007669"/>
    <property type="project" value="TreeGrafter"/>
</dbReference>
<dbReference type="InterPro" id="IPR040026">
    <property type="entry name" value="FliD"/>
</dbReference>
<dbReference type="PANTHER" id="PTHR30288:SF0">
    <property type="entry name" value="FLAGELLAR HOOK-ASSOCIATED PROTEIN 2"/>
    <property type="match status" value="1"/>
</dbReference>
<proteinExistence type="predicted"/>
<evidence type="ECO:0000313" key="3">
    <source>
        <dbReference type="Proteomes" id="UP000254043"/>
    </source>
</evidence>
<evidence type="ECO:0000313" key="2">
    <source>
        <dbReference type="EMBL" id="STF95480.1"/>
    </source>
</evidence>
<dbReference type="PANTHER" id="PTHR30288">
    <property type="entry name" value="FLAGELLAR CAP/ASSEMBLY PROTEIN FLID"/>
    <property type="match status" value="1"/>
</dbReference>